<dbReference type="SMART" id="SM00866">
    <property type="entry name" value="UTRA"/>
    <property type="match status" value="1"/>
</dbReference>
<evidence type="ECO:0000313" key="5">
    <source>
        <dbReference type="EMBL" id="REJ26663.1"/>
    </source>
</evidence>
<dbReference type="Gene3D" id="3.40.1410.10">
    <property type="entry name" value="Chorismate lyase-like"/>
    <property type="match status" value="1"/>
</dbReference>
<proteinExistence type="predicted"/>
<name>A0A3E0K1X0_9BACI</name>
<dbReference type="InterPro" id="IPR028978">
    <property type="entry name" value="Chorismate_lyase_/UTRA_dom_sf"/>
</dbReference>
<evidence type="ECO:0000256" key="1">
    <source>
        <dbReference type="ARBA" id="ARBA00023015"/>
    </source>
</evidence>
<dbReference type="Gene3D" id="1.10.10.10">
    <property type="entry name" value="Winged helix-like DNA-binding domain superfamily/Winged helix DNA-binding domain"/>
    <property type="match status" value="1"/>
</dbReference>
<dbReference type="FunFam" id="1.10.10.10:FF:000079">
    <property type="entry name" value="GntR family transcriptional regulator"/>
    <property type="match status" value="1"/>
</dbReference>
<dbReference type="PROSITE" id="PS50949">
    <property type="entry name" value="HTH_GNTR"/>
    <property type="match status" value="1"/>
</dbReference>
<dbReference type="CDD" id="cd07377">
    <property type="entry name" value="WHTH_GntR"/>
    <property type="match status" value="1"/>
</dbReference>
<reference evidence="5 6" key="1">
    <citation type="submission" date="2018-03" db="EMBL/GenBank/DDBJ databases">
        <authorList>
            <person name="Keele B.F."/>
        </authorList>
    </citation>
    <scope>NUCLEOTIDE SEQUENCE [LARGE SCALE GENOMIC DNA]</scope>
    <source>
        <strain evidence="5">ZCTH4_d</strain>
    </source>
</reference>
<sequence length="245" mass="28137">MGIINKHDPKPIYLQIANWMREKIYSNEWEVDEKIPSENELMKLLDVSRGTLKKAISVLIEEGLLVQIQGKGTFVASKTISHPLGQGLLSFAESLRQQGLQFETKVIEKRVETASNSVREKLNLPEGAKILYLKRVRYVGKEPIMIMENRINIEVCKGIEKVDFEKETLFSQIEKTSNRHIKFARSRYAARVLGKERAKLLDSHEDAPGLHLEQTVYLEGDIPVEWGNVWLKSNKYIVGTILQRH</sequence>
<dbReference type="PANTHER" id="PTHR44846:SF1">
    <property type="entry name" value="MANNOSYL-D-GLYCERATE TRANSPORT_METABOLISM SYSTEM REPRESSOR MNGR-RELATED"/>
    <property type="match status" value="1"/>
</dbReference>
<evidence type="ECO:0000259" key="4">
    <source>
        <dbReference type="PROSITE" id="PS50949"/>
    </source>
</evidence>
<dbReference type="SMART" id="SM00345">
    <property type="entry name" value="HTH_GNTR"/>
    <property type="match status" value="1"/>
</dbReference>
<dbReference type="Pfam" id="PF00392">
    <property type="entry name" value="GntR"/>
    <property type="match status" value="1"/>
</dbReference>
<dbReference type="GO" id="GO:0045892">
    <property type="term" value="P:negative regulation of DNA-templated transcription"/>
    <property type="evidence" value="ECO:0007669"/>
    <property type="project" value="TreeGrafter"/>
</dbReference>
<feature type="domain" description="HTH gntR-type" evidence="4">
    <location>
        <begin position="10"/>
        <end position="78"/>
    </location>
</feature>
<dbReference type="InterPro" id="IPR036388">
    <property type="entry name" value="WH-like_DNA-bd_sf"/>
</dbReference>
<dbReference type="InterPro" id="IPR000524">
    <property type="entry name" value="Tscrpt_reg_HTH_GntR"/>
</dbReference>
<dbReference type="InterPro" id="IPR011663">
    <property type="entry name" value="UTRA"/>
</dbReference>
<keyword evidence="1" id="KW-0805">Transcription regulation</keyword>
<dbReference type="InterPro" id="IPR050679">
    <property type="entry name" value="Bact_HTH_transcr_reg"/>
</dbReference>
<evidence type="ECO:0000256" key="3">
    <source>
        <dbReference type="ARBA" id="ARBA00023163"/>
    </source>
</evidence>
<dbReference type="GO" id="GO:0003700">
    <property type="term" value="F:DNA-binding transcription factor activity"/>
    <property type="evidence" value="ECO:0007669"/>
    <property type="project" value="InterPro"/>
</dbReference>
<dbReference type="SUPFAM" id="SSF46785">
    <property type="entry name" value="Winged helix' DNA-binding domain"/>
    <property type="match status" value="1"/>
</dbReference>
<comment type="caution">
    <text evidence="5">The sequence shown here is derived from an EMBL/GenBank/DDBJ whole genome shotgun (WGS) entry which is preliminary data.</text>
</comment>
<dbReference type="InterPro" id="IPR036390">
    <property type="entry name" value="WH_DNA-bd_sf"/>
</dbReference>
<organism evidence="5 6">
    <name type="scientific">Caldibacillus debilis</name>
    <dbReference type="NCBI Taxonomy" id="301148"/>
    <lineage>
        <taxon>Bacteria</taxon>
        <taxon>Bacillati</taxon>
        <taxon>Bacillota</taxon>
        <taxon>Bacilli</taxon>
        <taxon>Bacillales</taxon>
        <taxon>Bacillaceae</taxon>
        <taxon>Caldibacillus</taxon>
    </lineage>
</organism>
<protein>
    <submittedName>
        <fullName evidence="5">GntR family transcriptional regulator</fullName>
    </submittedName>
</protein>
<dbReference type="EMBL" id="QEWE01000024">
    <property type="protein sequence ID" value="REJ26663.1"/>
    <property type="molecule type" value="Genomic_DNA"/>
</dbReference>
<dbReference type="Pfam" id="PF07702">
    <property type="entry name" value="UTRA"/>
    <property type="match status" value="1"/>
</dbReference>
<dbReference type="PANTHER" id="PTHR44846">
    <property type="entry name" value="MANNOSYL-D-GLYCERATE TRANSPORT/METABOLISM SYSTEM REPRESSOR MNGR-RELATED"/>
    <property type="match status" value="1"/>
</dbReference>
<evidence type="ECO:0000313" key="6">
    <source>
        <dbReference type="Proteomes" id="UP000257014"/>
    </source>
</evidence>
<keyword evidence="3" id="KW-0804">Transcription</keyword>
<keyword evidence="2" id="KW-0238">DNA-binding</keyword>
<dbReference type="RefSeq" id="WP_276644228.1">
    <property type="nucleotide sequence ID" value="NZ_LZRR01000224.1"/>
</dbReference>
<dbReference type="SUPFAM" id="SSF64288">
    <property type="entry name" value="Chorismate lyase-like"/>
    <property type="match status" value="1"/>
</dbReference>
<dbReference type="GO" id="GO:0003677">
    <property type="term" value="F:DNA binding"/>
    <property type="evidence" value="ECO:0007669"/>
    <property type="project" value="UniProtKB-KW"/>
</dbReference>
<dbReference type="AlphaFoldDB" id="A0A3E0K1X0"/>
<accession>A0A3E0K1X0</accession>
<evidence type="ECO:0000256" key="2">
    <source>
        <dbReference type="ARBA" id="ARBA00023125"/>
    </source>
</evidence>
<dbReference type="PRINTS" id="PR00035">
    <property type="entry name" value="HTHGNTR"/>
</dbReference>
<gene>
    <name evidence="5" type="ORF">C6P37_13205</name>
</gene>
<dbReference type="Proteomes" id="UP000257014">
    <property type="component" value="Unassembled WGS sequence"/>
</dbReference>